<sequence length="59" mass="6185">MSTMTQLLTATTESLTEDLRSEVRGGSEFVAVAPGPGDDSVQSVQEMLVCPHYVAADVG</sequence>
<dbReference type="RefSeq" id="WP_165883992.1">
    <property type="nucleotide sequence ID" value="NZ_CP035810.1"/>
</dbReference>
<proteinExistence type="predicted"/>
<organism evidence="1 2">
    <name type="scientific">Brevibacterium luteolum</name>
    <dbReference type="NCBI Taxonomy" id="199591"/>
    <lineage>
        <taxon>Bacteria</taxon>
        <taxon>Bacillati</taxon>
        <taxon>Actinomycetota</taxon>
        <taxon>Actinomycetes</taxon>
        <taxon>Micrococcales</taxon>
        <taxon>Brevibacteriaceae</taxon>
        <taxon>Brevibacterium</taxon>
    </lineage>
</organism>
<protein>
    <submittedName>
        <fullName evidence="1">Uncharacterized protein</fullName>
    </submittedName>
</protein>
<gene>
    <name evidence="1" type="ORF">EW640_10130</name>
</gene>
<dbReference type="Proteomes" id="UP000501518">
    <property type="component" value="Chromosome"/>
</dbReference>
<evidence type="ECO:0000313" key="1">
    <source>
        <dbReference type="EMBL" id="QIN29595.1"/>
    </source>
</evidence>
<name>A0A6G8KYD9_9MICO</name>
<dbReference type="EMBL" id="CP035810">
    <property type="protein sequence ID" value="QIN29595.1"/>
    <property type="molecule type" value="Genomic_DNA"/>
</dbReference>
<reference evidence="1 2" key="1">
    <citation type="submission" date="2019-02" db="EMBL/GenBank/DDBJ databases">
        <title>Complete Genome Sequence and Methylome Analysis of Brevibacterium luteolum NEB1784.</title>
        <authorList>
            <person name="Fomenkov A."/>
            <person name="Roberts R.J."/>
        </authorList>
    </citation>
    <scope>NUCLEOTIDE SEQUENCE [LARGE SCALE GENOMIC DNA]</scope>
    <source>
        <strain evidence="1 2">NEB1784</strain>
    </source>
</reference>
<dbReference type="KEGG" id="blut:EW640_10130"/>
<accession>A0A6G8KYD9</accession>
<evidence type="ECO:0000313" key="2">
    <source>
        <dbReference type="Proteomes" id="UP000501518"/>
    </source>
</evidence>
<dbReference type="AlphaFoldDB" id="A0A6G8KYD9"/>